<organism evidence="1">
    <name type="scientific">uncultured Desulfovibrio sp</name>
    <dbReference type="NCBI Taxonomy" id="167968"/>
    <lineage>
        <taxon>Bacteria</taxon>
        <taxon>Pseudomonadati</taxon>
        <taxon>Thermodesulfobacteriota</taxon>
        <taxon>Desulfovibrionia</taxon>
        <taxon>Desulfovibrionales</taxon>
        <taxon>Desulfovibrionaceae</taxon>
        <taxon>Desulfovibrio</taxon>
        <taxon>environmental samples</taxon>
    </lineage>
</organism>
<protein>
    <recommendedName>
        <fullName evidence="2">Response regulator receiver protein</fullName>
    </recommendedName>
</protein>
<name>A0A212JGS7_9BACT</name>
<dbReference type="RefSeq" id="WP_215647981.1">
    <property type="nucleotide sequence ID" value="NZ_CAKSVL010000002.1"/>
</dbReference>
<reference evidence="1" key="1">
    <citation type="submission" date="2016-04" db="EMBL/GenBank/DDBJ databases">
        <authorList>
            <person name="Evans L.H."/>
            <person name="Alamgir A."/>
            <person name="Owens N."/>
            <person name="Weber N.D."/>
            <person name="Virtaneva K."/>
            <person name="Barbian K."/>
            <person name="Babar A."/>
            <person name="Rosenke K."/>
        </authorList>
    </citation>
    <scope>NUCLEOTIDE SEQUENCE</scope>
    <source>
        <strain evidence="1">92-2</strain>
    </source>
</reference>
<gene>
    <name evidence="1" type="ORF">KM92DES2_11086</name>
</gene>
<accession>A0A212JGS7</accession>
<evidence type="ECO:0008006" key="2">
    <source>
        <dbReference type="Google" id="ProtNLM"/>
    </source>
</evidence>
<sequence>MKRSILLQTGRPAVFAAFVEELERQGCAVTTVADAEACKKSVQGHAPALVVLDSASQEQAKQDVIDIMRVNALVHTAVVSDMPEDVFHDVMEGLGILASLPTSPAAEDARRVTRLLTELQA</sequence>
<dbReference type="AlphaFoldDB" id="A0A212JGS7"/>
<proteinExistence type="predicted"/>
<dbReference type="EMBL" id="FLUP01000001">
    <property type="protein sequence ID" value="SBV98659.1"/>
    <property type="molecule type" value="Genomic_DNA"/>
</dbReference>
<evidence type="ECO:0000313" key="1">
    <source>
        <dbReference type="EMBL" id="SBV98659.1"/>
    </source>
</evidence>